<dbReference type="InterPro" id="IPR012726">
    <property type="entry name" value="ThiH"/>
</dbReference>
<dbReference type="SFLD" id="SFLDG01081">
    <property type="entry name" value="cleavage_of_the_Ca-Cb_bond_in"/>
    <property type="match status" value="1"/>
</dbReference>
<dbReference type="NCBIfam" id="TIGR02351">
    <property type="entry name" value="thiH"/>
    <property type="match status" value="1"/>
</dbReference>
<dbReference type="InterPro" id="IPR058240">
    <property type="entry name" value="rSAM_sf"/>
</dbReference>
<evidence type="ECO:0000256" key="4">
    <source>
        <dbReference type="ARBA" id="ARBA00022723"/>
    </source>
</evidence>
<dbReference type="PANTHER" id="PTHR43583:SF1">
    <property type="entry name" value="2-IMINOACETATE SYNTHASE"/>
    <property type="match status" value="1"/>
</dbReference>
<gene>
    <name evidence="8" type="primary">thiH</name>
    <name evidence="8" type="ORF">DWB61_16280</name>
</gene>
<dbReference type="SMART" id="SM00876">
    <property type="entry name" value="BATS"/>
    <property type="match status" value="1"/>
</dbReference>
<dbReference type="EMBL" id="QQWG01000024">
    <property type="protein sequence ID" value="RRG19159.1"/>
    <property type="molecule type" value="Genomic_DNA"/>
</dbReference>
<evidence type="ECO:0000256" key="6">
    <source>
        <dbReference type="ARBA" id="ARBA00023014"/>
    </source>
</evidence>
<dbReference type="InterPro" id="IPR034428">
    <property type="entry name" value="ThiH/NoCL/HydG-like"/>
</dbReference>
<dbReference type="GO" id="GO:0051539">
    <property type="term" value="F:4 iron, 4 sulfur cluster binding"/>
    <property type="evidence" value="ECO:0007669"/>
    <property type="project" value="UniProtKB-KW"/>
</dbReference>
<dbReference type="InterPro" id="IPR013785">
    <property type="entry name" value="Aldolase_TIM"/>
</dbReference>
<evidence type="ECO:0000256" key="1">
    <source>
        <dbReference type="ARBA" id="ARBA00001966"/>
    </source>
</evidence>
<organism evidence="8 9">
    <name type="scientific">Ancylomarina euxinus</name>
    <dbReference type="NCBI Taxonomy" id="2283627"/>
    <lineage>
        <taxon>Bacteria</taxon>
        <taxon>Pseudomonadati</taxon>
        <taxon>Bacteroidota</taxon>
        <taxon>Bacteroidia</taxon>
        <taxon>Marinilabiliales</taxon>
        <taxon>Marinifilaceae</taxon>
        <taxon>Ancylomarina</taxon>
    </lineage>
</organism>
<accession>A0A425XWZ7</accession>
<keyword evidence="5" id="KW-0408">Iron</keyword>
<keyword evidence="9" id="KW-1185">Reference proteome</keyword>
<evidence type="ECO:0000256" key="5">
    <source>
        <dbReference type="ARBA" id="ARBA00023004"/>
    </source>
</evidence>
<keyword evidence="2" id="KW-0004">4Fe-4S</keyword>
<dbReference type="SFLD" id="SFLDS00029">
    <property type="entry name" value="Radical_SAM"/>
    <property type="match status" value="1"/>
</dbReference>
<dbReference type="AlphaFoldDB" id="A0A425XWZ7"/>
<comment type="cofactor">
    <cofactor evidence="1">
        <name>[4Fe-4S] cluster</name>
        <dbReference type="ChEBI" id="CHEBI:49883"/>
    </cofactor>
</comment>
<dbReference type="RefSeq" id="WP_125031957.1">
    <property type="nucleotide sequence ID" value="NZ_JAPXVP010000021.1"/>
</dbReference>
<comment type="caution">
    <text evidence="8">The sequence shown here is derived from an EMBL/GenBank/DDBJ whole genome shotgun (WGS) entry which is preliminary data.</text>
</comment>
<dbReference type="Gene3D" id="3.20.20.70">
    <property type="entry name" value="Aldolase class I"/>
    <property type="match status" value="1"/>
</dbReference>
<dbReference type="SFLD" id="SFLDF00301">
    <property type="entry name" value="2-iminoacetate_synthase_(ThiH)"/>
    <property type="match status" value="1"/>
</dbReference>
<dbReference type="GO" id="GO:0009228">
    <property type="term" value="P:thiamine biosynthetic process"/>
    <property type="evidence" value="ECO:0007669"/>
    <property type="project" value="InterPro"/>
</dbReference>
<dbReference type="OrthoDB" id="9801120at2"/>
<dbReference type="Proteomes" id="UP000285794">
    <property type="component" value="Unassembled WGS sequence"/>
</dbReference>
<keyword evidence="4" id="KW-0479">Metal-binding</keyword>
<proteinExistence type="predicted"/>
<dbReference type="GO" id="GO:0003824">
    <property type="term" value="F:catalytic activity"/>
    <property type="evidence" value="ECO:0007669"/>
    <property type="project" value="InterPro"/>
</dbReference>
<name>A0A425XWZ7_9BACT</name>
<protein>
    <submittedName>
        <fullName evidence="8">2-iminoacetate synthase ThiH</fullName>
    </submittedName>
</protein>
<dbReference type="Pfam" id="PF06968">
    <property type="entry name" value="BATS"/>
    <property type="match status" value="1"/>
</dbReference>
<evidence type="ECO:0000313" key="8">
    <source>
        <dbReference type="EMBL" id="RRG19159.1"/>
    </source>
</evidence>
<keyword evidence="3" id="KW-0949">S-adenosyl-L-methionine</keyword>
<evidence type="ECO:0000313" key="9">
    <source>
        <dbReference type="Proteomes" id="UP000285794"/>
    </source>
</evidence>
<evidence type="ECO:0000256" key="3">
    <source>
        <dbReference type="ARBA" id="ARBA00022691"/>
    </source>
</evidence>
<dbReference type="SFLD" id="SFLDG01060">
    <property type="entry name" value="BATS_domain_containing"/>
    <property type="match status" value="1"/>
</dbReference>
<dbReference type="PANTHER" id="PTHR43583">
    <property type="entry name" value="2-IMINOACETATE SYNTHASE"/>
    <property type="match status" value="1"/>
</dbReference>
<reference evidence="8 9" key="1">
    <citation type="submission" date="2018-07" db="EMBL/GenBank/DDBJ databases">
        <title>Draft genome sequence of Ancylomarina sp. M1P.</title>
        <authorList>
            <person name="Yadav S."/>
            <person name="Villanueva L."/>
            <person name="Damste J.S.S."/>
        </authorList>
    </citation>
    <scope>NUCLEOTIDE SEQUENCE [LARGE SCALE GENOMIC DNA]</scope>
    <source>
        <strain evidence="8 9">M1P</strain>
    </source>
</reference>
<feature type="domain" description="Radical SAM core" evidence="7">
    <location>
        <begin position="70"/>
        <end position="299"/>
    </location>
</feature>
<dbReference type="InterPro" id="IPR010722">
    <property type="entry name" value="BATS_dom"/>
</dbReference>
<evidence type="ECO:0000256" key="2">
    <source>
        <dbReference type="ARBA" id="ARBA00022485"/>
    </source>
</evidence>
<dbReference type="PROSITE" id="PS51918">
    <property type="entry name" value="RADICAL_SAM"/>
    <property type="match status" value="1"/>
</dbReference>
<sequence>MSFFDTLKQYDWDSIKDNIYAKTEQDVLYALSHKACNLEDFKALISPAAAPYLEQMAQKSMLQTQKRFGKTIQLYVPLYLSNTCSNSCVYCGFSHKNKIERVTLSEEQILKEAIAIKEMGFDHLLLVTGEHQKEAGFAYLMRSIEILRPHFAQISVEVQPMSTEEYQQLMQVGLHAVYVYQETYHQENYKSYHPAGKKSDFTYRLETPDRLGKAGIHKIGLGCLLGLEDWRSDIWHIALHLSYLEKHYWKSRYSISFPRLRPNAGGFQPNMEISDRELLQVICAFRLLNQEVELSLSTRETPTFRDHVFKLGITAMSAGSKTEPGGYAVHTKALEQFEVSDQRSPNEIKVMLQKNQYEAVWKDWDSYM</sequence>
<dbReference type="InterPro" id="IPR007197">
    <property type="entry name" value="rSAM"/>
</dbReference>
<dbReference type="SUPFAM" id="SSF102114">
    <property type="entry name" value="Radical SAM enzymes"/>
    <property type="match status" value="1"/>
</dbReference>
<evidence type="ECO:0000259" key="7">
    <source>
        <dbReference type="PROSITE" id="PS51918"/>
    </source>
</evidence>
<dbReference type="Pfam" id="PF04055">
    <property type="entry name" value="Radical_SAM"/>
    <property type="match status" value="1"/>
</dbReference>
<dbReference type="GO" id="GO:0005506">
    <property type="term" value="F:iron ion binding"/>
    <property type="evidence" value="ECO:0007669"/>
    <property type="project" value="InterPro"/>
</dbReference>
<dbReference type="CDD" id="cd01335">
    <property type="entry name" value="Radical_SAM"/>
    <property type="match status" value="1"/>
</dbReference>
<keyword evidence="6" id="KW-0411">Iron-sulfur</keyword>